<evidence type="ECO:0000256" key="5">
    <source>
        <dbReference type="ARBA" id="ARBA00023163"/>
    </source>
</evidence>
<gene>
    <name evidence="7" type="ORF">AMOR_46990</name>
</gene>
<feature type="domain" description="RNA polymerase sigma-70 region 4" evidence="6">
    <location>
        <begin position="131"/>
        <end position="179"/>
    </location>
</feature>
<evidence type="ECO:0000313" key="7">
    <source>
        <dbReference type="EMBL" id="BDG05703.1"/>
    </source>
</evidence>
<dbReference type="PANTHER" id="PTHR43133:SF58">
    <property type="entry name" value="ECF RNA POLYMERASE SIGMA FACTOR SIGD"/>
    <property type="match status" value="1"/>
</dbReference>
<keyword evidence="2" id="KW-0805">Transcription regulation</keyword>
<dbReference type="InterPro" id="IPR013324">
    <property type="entry name" value="RNA_pol_sigma_r3/r4-like"/>
</dbReference>
<comment type="similarity">
    <text evidence="1">Belongs to the sigma-70 factor family. ECF subfamily.</text>
</comment>
<dbReference type="InterPro" id="IPR007630">
    <property type="entry name" value="RNA_pol_sigma70_r4"/>
</dbReference>
<dbReference type="Pfam" id="PF04545">
    <property type="entry name" value="Sigma70_r4"/>
    <property type="match status" value="1"/>
</dbReference>
<evidence type="ECO:0000256" key="3">
    <source>
        <dbReference type="ARBA" id="ARBA00023082"/>
    </source>
</evidence>
<dbReference type="PANTHER" id="PTHR43133">
    <property type="entry name" value="RNA POLYMERASE ECF-TYPE SIGMA FACTO"/>
    <property type="match status" value="1"/>
</dbReference>
<protein>
    <recommendedName>
        <fullName evidence="6">RNA polymerase sigma-70 region 4 domain-containing protein</fullName>
    </recommendedName>
</protein>
<keyword evidence="4" id="KW-0238">DNA-binding</keyword>
<dbReference type="RefSeq" id="WP_248354767.1">
    <property type="nucleotide sequence ID" value="NZ_AP025591.1"/>
</dbReference>
<evidence type="ECO:0000313" key="8">
    <source>
        <dbReference type="Proteomes" id="UP001162891"/>
    </source>
</evidence>
<dbReference type="CDD" id="cd06171">
    <property type="entry name" value="Sigma70_r4"/>
    <property type="match status" value="1"/>
</dbReference>
<dbReference type="InterPro" id="IPR014284">
    <property type="entry name" value="RNA_pol_sigma-70_dom"/>
</dbReference>
<evidence type="ECO:0000259" key="6">
    <source>
        <dbReference type="Pfam" id="PF04545"/>
    </source>
</evidence>
<reference evidence="8" key="1">
    <citation type="journal article" date="2022" name="Int. J. Syst. Evol. Microbiol.">
        <title>Anaeromyxobacter oryzae sp. nov., Anaeromyxobacter diazotrophicus sp. nov. and Anaeromyxobacter paludicola sp. nov., isolated from paddy soils.</title>
        <authorList>
            <person name="Itoh H."/>
            <person name="Xu Z."/>
            <person name="Mise K."/>
            <person name="Masuda Y."/>
            <person name="Ushijima N."/>
            <person name="Hayakawa C."/>
            <person name="Shiratori Y."/>
            <person name="Senoo K."/>
        </authorList>
    </citation>
    <scope>NUCLEOTIDE SEQUENCE [LARGE SCALE GENOMIC DNA]</scope>
    <source>
        <strain evidence="8">Red232</strain>
    </source>
</reference>
<sequence>MDWAEAAGALQDASDGELARRAASGDGAAEEALCRRFHPRIRLYGLRHLRDEAAAADLAQDVLVAVVARLRAGGVREPDRVASFVLATCRQLAWSTVRTRRRRDALLAADPLPSPHDPTPEPFPRERLARCLEALASRERAVLLATFYAEQAADEISREHGLSAGNVRIVRHRALRRLRTCLGVEEAAG</sequence>
<evidence type="ECO:0000256" key="4">
    <source>
        <dbReference type="ARBA" id="ARBA00023125"/>
    </source>
</evidence>
<name>A0ABM7X1T0_9BACT</name>
<evidence type="ECO:0000256" key="1">
    <source>
        <dbReference type="ARBA" id="ARBA00010641"/>
    </source>
</evidence>
<keyword evidence="3" id="KW-0731">Sigma factor</keyword>
<dbReference type="InterPro" id="IPR036388">
    <property type="entry name" value="WH-like_DNA-bd_sf"/>
</dbReference>
<dbReference type="SUPFAM" id="SSF88946">
    <property type="entry name" value="Sigma2 domain of RNA polymerase sigma factors"/>
    <property type="match status" value="1"/>
</dbReference>
<dbReference type="Gene3D" id="1.10.10.10">
    <property type="entry name" value="Winged helix-like DNA-binding domain superfamily/Winged helix DNA-binding domain"/>
    <property type="match status" value="1"/>
</dbReference>
<dbReference type="Gene3D" id="1.10.1740.10">
    <property type="match status" value="1"/>
</dbReference>
<dbReference type="InterPro" id="IPR039425">
    <property type="entry name" value="RNA_pol_sigma-70-like"/>
</dbReference>
<accession>A0ABM7X1T0</accession>
<keyword evidence="5" id="KW-0804">Transcription</keyword>
<keyword evidence="8" id="KW-1185">Reference proteome</keyword>
<evidence type="ECO:0000256" key="2">
    <source>
        <dbReference type="ARBA" id="ARBA00023015"/>
    </source>
</evidence>
<dbReference type="Proteomes" id="UP001162891">
    <property type="component" value="Chromosome"/>
</dbReference>
<dbReference type="EMBL" id="AP025591">
    <property type="protein sequence ID" value="BDG05703.1"/>
    <property type="molecule type" value="Genomic_DNA"/>
</dbReference>
<dbReference type="SUPFAM" id="SSF88659">
    <property type="entry name" value="Sigma3 and sigma4 domains of RNA polymerase sigma factors"/>
    <property type="match status" value="1"/>
</dbReference>
<proteinExistence type="inferred from homology"/>
<dbReference type="InterPro" id="IPR013325">
    <property type="entry name" value="RNA_pol_sigma_r2"/>
</dbReference>
<organism evidence="7 8">
    <name type="scientific">Anaeromyxobacter oryzae</name>
    <dbReference type="NCBI Taxonomy" id="2918170"/>
    <lineage>
        <taxon>Bacteria</taxon>
        <taxon>Pseudomonadati</taxon>
        <taxon>Myxococcota</taxon>
        <taxon>Myxococcia</taxon>
        <taxon>Myxococcales</taxon>
        <taxon>Cystobacterineae</taxon>
        <taxon>Anaeromyxobacteraceae</taxon>
        <taxon>Anaeromyxobacter</taxon>
    </lineage>
</organism>
<dbReference type="NCBIfam" id="TIGR02937">
    <property type="entry name" value="sigma70-ECF"/>
    <property type="match status" value="1"/>
</dbReference>